<dbReference type="AlphaFoldDB" id="A0A1V6SC94"/>
<organism evidence="3 4">
    <name type="scientific">Penicillium vulpinum</name>
    <dbReference type="NCBI Taxonomy" id="29845"/>
    <lineage>
        <taxon>Eukaryota</taxon>
        <taxon>Fungi</taxon>
        <taxon>Dikarya</taxon>
        <taxon>Ascomycota</taxon>
        <taxon>Pezizomycotina</taxon>
        <taxon>Eurotiomycetes</taxon>
        <taxon>Eurotiomycetidae</taxon>
        <taxon>Eurotiales</taxon>
        <taxon>Aspergillaceae</taxon>
        <taxon>Penicillium</taxon>
    </lineage>
</organism>
<feature type="region of interest" description="Disordered" evidence="1">
    <location>
        <begin position="100"/>
        <end position="134"/>
    </location>
</feature>
<name>A0A1V6SC94_9EURO</name>
<dbReference type="InterPro" id="IPR007502">
    <property type="entry name" value="Helicase-assoc_dom"/>
</dbReference>
<dbReference type="PANTHER" id="PTHR18934:SF203">
    <property type="entry name" value="ATP-DEPENDENT RNA HELICASE A"/>
    <property type="match status" value="1"/>
</dbReference>
<feature type="domain" description="Helicase-associated" evidence="2">
    <location>
        <begin position="729"/>
        <end position="854"/>
    </location>
</feature>
<gene>
    <name evidence="3" type="ORF">PENVUL_c002G04144</name>
</gene>
<protein>
    <recommendedName>
        <fullName evidence="2">Helicase-associated domain-containing protein</fullName>
    </recommendedName>
</protein>
<feature type="compositionally biased region" description="Basic and acidic residues" evidence="1">
    <location>
        <begin position="112"/>
        <end position="126"/>
    </location>
</feature>
<dbReference type="InterPro" id="IPR027417">
    <property type="entry name" value="P-loop_NTPase"/>
</dbReference>
<dbReference type="PANTHER" id="PTHR18934">
    <property type="entry name" value="ATP-DEPENDENT RNA HELICASE"/>
    <property type="match status" value="1"/>
</dbReference>
<dbReference type="SMART" id="SM00847">
    <property type="entry name" value="HA2"/>
    <property type="match status" value="1"/>
</dbReference>
<evidence type="ECO:0000256" key="1">
    <source>
        <dbReference type="SAM" id="MobiDB-lite"/>
    </source>
</evidence>
<evidence type="ECO:0000313" key="4">
    <source>
        <dbReference type="Proteomes" id="UP000191518"/>
    </source>
</evidence>
<reference evidence="4" key="1">
    <citation type="journal article" date="2017" name="Nat. Microbiol.">
        <title>Global analysis of biosynthetic gene clusters reveals vast potential of secondary metabolite production in Penicillium species.</title>
        <authorList>
            <person name="Nielsen J.C."/>
            <person name="Grijseels S."/>
            <person name="Prigent S."/>
            <person name="Ji B."/>
            <person name="Dainat J."/>
            <person name="Nielsen K.F."/>
            <person name="Frisvad J.C."/>
            <person name="Workman M."/>
            <person name="Nielsen J."/>
        </authorList>
    </citation>
    <scope>NUCLEOTIDE SEQUENCE [LARGE SCALE GENOMIC DNA]</scope>
    <source>
        <strain evidence="4">IBT 29486</strain>
    </source>
</reference>
<proteinExistence type="predicted"/>
<sequence length="1074" mass="119333">MPVRSIRKLRSLHAVTGGNQSAPKGHRAITDAHYSKNHLSLPDSVGNKLISNENLQIDDLPHNRQQHEHSWSKIRCITGSKHSKLKKEPQADSLEKRVLAQLSGDLPRSAKSKGDELREAPREHGSRMSLPWFNPLHHQSKDLQKSQHGLMSQPQQSISAQMATIHLPIQHNLLSTVNEDARNVLVYANRDMLWEEGSGRREDQSLPRRNRLDNPNYVAKRTEMLLRLQHRADTRGHPGFRAMRKKNLGLPVRRFTEQILGVINSNSYSIIDGGSRSGKTTQVPQIILDHAVNNSTGVSCRILCVQLQEKRAVSISRRVASERFEKLGDTTNFYSVRGPHDDLPPLPGGNITYCSRNSLLSLLKNGPSSLENFSHVILDDVQLRGFDIDVGMMLLKRFVEQRKSIGASAPKIILMGSIIDIDGLCSYFGTKTTDDMLLPAPHVTIPGNSPVKKNYLEEVIGKISHSLTPDILSPLLYGDNDTKEFLNSHFKLFDESDSIEKPKAPTAKINRLGKEPVPCGLVSATVLSLFSTTKTGSILVIVPGITHIQSVVKQIIAFGRNLGLDFTNKDRFRIIKLHAKTSNFEDVMLDHGIPRGCRRLIISTPGGNFKFQDVSYVVDSGKSNHENHEERTHLVQNLRLWGVDWISQTVAAEHAECAGSLQAREYYFLGAKKCFDSLPITSPLSTRAARSDLQQACLHVKRATSGTSLSIAKLLAQTYEPPQESSVCAAVDGLKELQALDEQEELTTLGRVLVNLNMDPYFGKMVTLGVVFQCLDPMLILASLGWDPRLALRSPSPPDQSYAGVGVSPSLSVARLGYHISIVNTFGAIRDMLHKKGKLPAFKNEFCKDYMSRVYHTAIPEIERIIGKMSAARIIPQESFRRDEVSGFSSSNLNANSNNEDLIKAVLLQCLSSKLAVKSTGDRAFKFKSGEIAQGVQNRSSIMACNFGSVSESMPYGMKQCSNLNPLAACLVGNKIEQEGDDIVMDSWVKIELQTTENTENEVARNLVQTHRVLGEALRTAFKVLPAERIEIFGSLKEQSSYFKARKRLFKTIQQTLQNILHANNQLPPTGSDH</sequence>
<comment type="caution">
    <text evidence="3">The sequence shown here is derived from an EMBL/GenBank/DDBJ whole genome shotgun (WGS) entry which is preliminary data.</text>
</comment>
<evidence type="ECO:0000259" key="2">
    <source>
        <dbReference type="SMART" id="SM00847"/>
    </source>
</evidence>
<accession>A0A1V6SC94</accession>
<dbReference type="Gene3D" id="3.40.50.300">
    <property type="entry name" value="P-loop containing nucleotide triphosphate hydrolases"/>
    <property type="match status" value="2"/>
</dbReference>
<dbReference type="GO" id="GO:0004386">
    <property type="term" value="F:helicase activity"/>
    <property type="evidence" value="ECO:0007669"/>
    <property type="project" value="TreeGrafter"/>
</dbReference>
<dbReference type="STRING" id="29845.A0A1V6SC94"/>
<keyword evidence="4" id="KW-1185">Reference proteome</keyword>
<dbReference type="GO" id="GO:0003723">
    <property type="term" value="F:RNA binding"/>
    <property type="evidence" value="ECO:0007669"/>
    <property type="project" value="TreeGrafter"/>
</dbReference>
<dbReference type="Proteomes" id="UP000191518">
    <property type="component" value="Unassembled WGS sequence"/>
</dbReference>
<dbReference type="Gene3D" id="1.20.120.1080">
    <property type="match status" value="1"/>
</dbReference>
<dbReference type="EMBL" id="MDYP01000002">
    <property type="protein sequence ID" value="OQE11528.1"/>
    <property type="molecule type" value="Genomic_DNA"/>
</dbReference>
<dbReference type="SUPFAM" id="SSF52540">
    <property type="entry name" value="P-loop containing nucleoside triphosphate hydrolases"/>
    <property type="match status" value="2"/>
</dbReference>
<evidence type="ECO:0000313" key="3">
    <source>
        <dbReference type="EMBL" id="OQE11528.1"/>
    </source>
</evidence>